<gene>
    <name evidence="1" type="ORF">A2875_05395</name>
</gene>
<proteinExistence type="predicted"/>
<evidence type="ECO:0000313" key="1">
    <source>
        <dbReference type="EMBL" id="OGG12617.1"/>
    </source>
</evidence>
<dbReference type="EMBL" id="MFJJ01000058">
    <property type="protein sequence ID" value="OGG12617.1"/>
    <property type="molecule type" value="Genomic_DNA"/>
</dbReference>
<comment type="caution">
    <text evidence="1">The sequence shown here is derived from an EMBL/GenBank/DDBJ whole genome shotgun (WGS) entry which is preliminary data.</text>
</comment>
<dbReference type="Proteomes" id="UP000177416">
    <property type="component" value="Unassembled WGS sequence"/>
</dbReference>
<accession>A0A1F5ZKJ9</accession>
<dbReference type="Pfam" id="PF04977">
    <property type="entry name" value="DivIC"/>
    <property type="match status" value="1"/>
</dbReference>
<dbReference type="InterPro" id="IPR007060">
    <property type="entry name" value="FtsL/DivIC"/>
</dbReference>
<name>A0A1F5ZKJ9_9BACT</name>
<evidence type="ECO:0000313" key="2">
    <source>
        <dbReference type="Proteomes" id="UP000177416"/>
    </source>
</evidence>
<organism evidence="1 2">
    <name type="scientific">Candidatus Gottesmanbacteria bacterium RIFCSPHIGHO2_01_FULL_46_14</name>
    <dbReference type="NCBI Taxonomy" id="1798380"/>
    <lineage>
        <taxon>Bacteria</taxon>
        <taxon>Candidatus Gottesmaniibacteriota</taxon>
    </lineage>
</organism>
<sequence>MRIIRSRGFRLIIFLVSLGALITAPRSLFEMWQRRDIGRERQEVRDDLASKNEELKRELMQAQTPEYIEEVAREKLGLIKEGETIILMPNDKLQMTNENQEENIANWKKWLRLFF</sequence>
<dbReference type="AlphaFoldDB" id="A0A1F5ZKJ9"/>
<reference evidence="1 2" key="1">
    <citation type="journal article" date="2016" name="Nat. Commun.">
        <title>Thousands of microbial genomes shed light on interconnected biogeochemical processes in an aquifer system.</title>
        <authorList>
            <person name="Anantharaman K."/>
            <person name="Brown C.T."/>
            <person name="Hug L.A."/>
            <person name="Sharon I."/>
            <person name="Castelle C.J."/>
            <person name="Probst A.J."/>
            <person name="Thomas B.C."/>
            <person name="Singh A."/>
            <person name="Wilkins M.J."/>
            <person name="Karaoz U."/>
            <person name="Brodie E.L."/>
            <person name="Williams K.H."/>
            <person name="Hubbard S.S."/>
            <person name="Banfield J.F."/>
        </authorList>
    </citation>
    <scope>NUCLEOTIDE SEQUENCE [LARGE SCALE GENOMIC DNA]</scope>
</reference>
<evidence type="ECO:0008006" key="3">
    <source>
        <dbReference type="Google" id="ProtNLM"/>
    </source>
</evidence>
<protein>
    <recommendedName>
        <fullName evidence="3">Septum formation initiator</fullName>
    </recommendedName>
</protein>